<dbReference type="EMBL" id="BK032750">
    <property type="protein sequence ID" value="DAF58319.1"/>
    <property type="molecule type" value="Genomic_DNA"/>
</dbReference>
<keyword evidence="4" id="KW-0118">Viral capsid assembly</keyword>
<keyword evidence="5" id="KW-1273">Viral capsid maturation</keyword>
<dbReference type="GO" id="GO:0008233">
    <property type="term" value="F:peptidase activity"/>
    <property type="evidence" value="ECO:0007669"/>
    <property type="project" value="UniProtKB-KW"/>
</dbReference>
<evidence type="ECO:0000256" key="3">
    <source>
        <dbReference type="ARBA" id="ARBA00022801"/>
    </source>
</evidence>
<feature type="domain" description="Prohead serine protease" evidence="6">
    <location>
        <begin position="23"/>
        <end position="169"/>
    </location>
</feature>
<accession>A0A8S5T5P9</accession>
<dbReference type="GO" id="GO:0006508">
    <property type="term" value="P:proteolysis"/>
    <property type="evidence" value="ECO:0007669"/>
    <property type="project" value="UniProtKB-KW"/>
</dbReference>
<dbReference type="Pfam" id="PF04586">
    <property type="entry name" value="Peptidase_S78"/>
    <property type="match status" value="1"/>
</dbReference>
<reference evidence="7" key="1">
    <citation type="journal article" date="2021" name="Proc. Natl. Acad. Sci. U.S.A.">
        <title>A Catalog of Tens of Thousands of Viruses from Human Metagenomes Reveals Hidden Associations with Chronic Diseases.</title>
        <authorList>
            <person name="Tisza M.J."/>
            <person name="Buck C.B."/>
        </authorList>
    </citation>
    <scope>NUCLEOTIDE SEQUENCE</scope>
    <source>
        <strain evidence="7">Ct6eX13</strain>
    </source>
</reference>
<dbReference type="GO" id="GO:0046797">
    <property type="term" value="P:viral procapsid maturation"/>
    <property type="evidence" value="ECO:0007669"/>
    <property type="project" value="UniProtKB-KW"/>
</dbReference>
<evidence type="ECO:0000256" key="5">
    <source>
        <dbReference type="ARBA" id="ARBA00023045"/>
    </source>
</evidence>
<dbReference type="InterPro" id="IPR006433">
    <property type="entry name" value="Prohead_protease"/>
</dbReference>
<evidence type="ECO:0000256" key="2">
    <source>
        <dbReference type="ARBA" id="ARBA00022670"/>
    </source>
</evidence>
<dbReference type="InterPro" id="IPR054613">
    <property type="entry name" value="Peptidase_S78_dom"/>
</dbReference>
<protein>
    <submittedName>
        <fullName evidence="7">Prohead serine protease</fullName>
    </submittedName>
</protein>
<keyword evidence="1" id="KW-1188">Viral release from host cell</keyword>
<evidence type="ECO:0000313" key="7">
    <source>
        <dbReference type="EMBL" id="DAF58319.1"/>
    </source>
</evidence>
<keyword evidence="3" id="KW-0378">Hydrolase</keyword>
<organism evidence="7">
    <name type="scientific">Myoviridae sp. ct6eX13</name>
    <dbReference type="NCBI Taxonomy" id="2827660"/>
    <lineage>
        <taxon>Viruses</taxon>
        <taxon>Duplodnaviria</taxon>
        <taxon>Heunggongvirae</taxon>
        <taxon>Uroviricota</taxon>
        <taxon>Caudoviricetes</taxon>
    </lineage>
</organism>
<evidence type="ECO:0000259" key="6">
    <source>
        <dbReference type="Pfam" id="PF04586"/>
    </source>
</evidence>
<proteinExistence type="predicted"/>
<sequence>MPQNELPQGITLRGMHTDFCTRAENEKRVIEGYFVVFDQPYYVADWLEETISRHAFDGCDVSDVRALIDHKTHLVLGRSTVKTLTFSIDDKGLFGTIETNAADGDAMNLYARVQRGDVDQASFGFTPKTVAWTDLPNGRCRREIQAIDKLWEVSVCTFPAYEQTHVGARNAADREIEREAIRREIEKCKRRFRHE</sequence>
<dbReference type="NCBIfam" id="TIGR01543">
    <property type="entry name" value="proheadase_HK97"/>
    <property type="match status" value="1"/>
</dbReference>
<keyword evidence="2 7" id="KW-0645">Protease</keyword>
<name>A0A8S5T5P9_9CAUD</name>
<evidence type="ECO:0000256" key="1">
    <source>
        <dbReference type="ARBA" id="ARBA00022612"/>
    </source>
</evidence>
<evidence type="ECO:0000256" key="4">
    <source>
        <dbReference type="ARBA" id="ARBA00022950"/>
    </source>
</evidence>